<evidence type="ECO:0000256" key="1">
    <source>
        <dbReference type="SAM" id="MobiDB-lite"/>
    </source>
</evidence>
<accession>A0A3P6R8R3</accession>
<keyword evidence="3" id="KW-1185">Reference proteome</keyword>
<dbReference type="Proteomes" id="UP000271889">
    <property type="component" value="Unassembled WGS sequence"/>
</dbReference>
<name>A0A3P6R8R3_CYLGO</name>
<gene>
    <name evidence="2" type="ORF">CGOC_LOCUS4660</name>
</gene>
<feature type="compositionally biased region" description="Low complexity" evidence="1">
    <location>
        <begin position="77"/>
        <end position="87"/>
    </location>
</feature>
<organism evidence="2 3">
    <name type="scientific">Cylicostephanus goldi</name>
    <name type="common">Nematode worm</name>
    <dbReference type="NCBI Taxonomy" id="71465"/>
    <lineage>
        <taxon>Eukaryota</taxon>
        <taxon>Metazoa</taxon>
        <taxon>Ecdysozoa</taxon>
        <taxon>Nematoda</taxon>
        <taxon>Chromadorea</taxon>
        <taxon>Rhabditida</taxon>
        <taxon>Rhabditina</taxon>
        <taxon>Rhabditomorpha</taxon>
        <taxon>Strongyloidea</taxon>
        <taxon>Strongylidae</taxon>
        <taxon>Cylicostephanus</taxon>
    </lineage>
</organism>
<sequence>MDTSFSSYSTALSQNIKIEVEDDRYRYCFYLADVTRGKYGDQNLTFNQWLEIKKREREQPGSGYNLENIPVRDARASGSSSNSTLPSGRMLHELDWDEEFAVP</sequence>
<dbReference type="OrthoDB" id="10577718at2759"/>
<proteinExistence type="predicted"/>
<feature type="region of interest" description="Disordered" evidence="1">
    <location>
        <begin position="60"/>
        <end position="103"/>
    </location>
</feature>
<evidence type="ECO:0000313" key="2">
    <source>
        <dbReference type="EMBL" id="VDK59432.1"/>
    </source>
</evidence>
<dbReference type="AlphaFoldDB" id="A0A3P6R8R3"/>
<reference evidence="2 3" key="1">
    <citation type="submission" date="2018-11" db="EMBL/GenBank/DDBJ databases">
        <authorList>
            <consortium name="Pathogen Informatics"/>
        </authorList>
    </citation>
    <scope>NUCLEOTIDE SEQUENCE [LARGE SCALE GENOMIC DNA]</scope>
</reference>
<protein>
    <submittedName>
        <fullName evidence="2">Uncharacterized protein</fullName>
    </submittedName>
</protein>
<dbReference type="EMBL" id="UYRV01013167">
    <property type="protein sequence ID" value="VDK59432.1"/>
    <property type="molecule type" value="Genomic_DNA"/>
</dbReference>
<evidence type="ECO:0000313" key="3">
    <source>
        <dbReference type="Proteomes" id="UP000271889"/>
    </source>
</evidence>